<evidence type="ECO:0000313" key="3">
    <source>
        <dbReference type="Proteomes" id="UP001140091"/>
    </source>
</evidence>
<dbReference type="EMBL" id="JANBPK010001189">
    <property type="protein sequence ID" value="KAJ2925434.1"/>
    <property type="molecule type" value="Genomic_DNA"/>
</dbReference>
<feature type="compositionally biased region" description="Low complexity" evidence="1">
    <location>
        <begin position="372"/>
        <end position="389"/>
    </location>
</feature>
<feature type="region of interest" description="Disordered" evidence="1">
    <location>
        <begin position="460"/>
        <end position="480"/>
    </location>
</feature>
<dbReference type="AlphaFoldDB" id="A0A9W8ME98"/>
<keyword evidence="3" id="KW-1185">Reference proteome</keyword>
<feature type="non-terminal residue" evidence="2">
    <location>
        <position position="565"/>
    </location>
</feature>
<organism evidence="2 3">
    <name type="scientific">Candolleomyces eurysporus</name>
    <dbReference type="NCBI Taxonomy" id="2828524"/>
    <lineage>
        <taxon>Eukaryota</taxon>
        <taxon>Fungi</taxon>
        <taxon>Dikarya</taxon>
        <taxon>Basidiomycota</taxon>
        <taxon>Agaricomycotina</taxon>
        <taxon>Agaricomycetes</taxon>
        <taxon>Agaricomycetidae</taxon>
        <taxon>Agaricales</taxon>
        <taxon>Agaricineae</taxon>
        <taxon>Psathyrellaceae</taxon>
        <taxon>Candolleomyces</taxon>
    </lineage>
</organism>
<evidence type="ECO:0000256" key="1">
    <source>
        <dbReference type="SAM" id="MobiDB-lite"/>
    </source>
</evidence>
<dbReference type="Proteomes" id="UP001140091">
    <property type="component" value="Unassembled WGS sequence"/>
</dbReference>
<proteinExistence type="predicted"/>
<reference evidence="2" key="1">
    <citation type="submission" date="2022-06" db="EMBL/GenBank/DDBJ databases">
        <title>Genome Sequence of Candolleomyces eurysporus.</title>
        <authorList>
            <person name="Buettner E."/>
        </authorList>
    </citation>
    <scope>NUCLEOTIDE SEQUENCE</scope>
    <source>
        <strain evidence="2">VTCC 930004</strain>
    </source>
</reference>
<feature type="region of interest" description="Disordered" evidence="1">
    <location>
        <begin position="323"/>
        <end position="343"/>
    </location>
</feature>
<dbReference type="OrthoDB" id="3265311at2759"/>
<feature type="compositionally biased region" description="Low complexity" evidence="1">
    <location>
        <begin position="323"/>
        <end position="333"/>
    </location>
</feature>
<gene>
    <name evidence="2" type="ORF">H1R20_g11727</name>
</gene>
<name>A0A9W8ME98_9AGAR</name>
<feature type="region of interest" description="Disordered" evidence="1">
    <location>
        <begin position="366"/>
        <end position="395"/>
    </location>
</feature>
<sequence length="565" mass="61292">MPSPEPTSPWVLDIASLAHLHGTRPYPKATILVLNTPSPADLVALLYESPALEQSLIIIATHDVPVIPPPPTTTPKNKVVDPKNNYDDVVPTVRVLKMRESWSLDGAFGVMTALDKAAKFAANYHGQSGTADGSTRQPEKVCVYHEDLTTGEFSPAVDMKKTRRRTFSLFSSQPQWPSPSSTPGSTALSSVTSGTRPFDALIHCINSPGQPQGDQDRERFEKAILKQAILVTTLSAPYLAVPPEPPKYLRLPSASTSAVNVNSNVDRTGSRRLRRNTLQTPASAQGHVAPAFPLHPFAGPQSAAQYSGRSHILHILPMSLLSRPTSPPRASTSKAKATQPAFDSKHRLLHGIENFLVAFAYSRSHSPPPMPSSHSTPSLANTSSSTSSTELKKDEKPIPYILRAGGIRGAVHLDSSATAKATLAECTLFGYIHASSKLLPKAWLDVDDPKALIMNSEEEAENAIQKPQGSDLRPMQEPVQRSLKRKSAPPCEFLLHRHEFIPLMAILSRRNLHCFPCFGANQTSSFLDTRTLAKTGIIVTSYSDKILSTPISRCPPFGPSFLNGS</sequence>
<feature type="region of interest" description="Disordered" evidence="1">
    <location>
        <begin position="168"/>
        <end position="192"/>
    </location>
</feature>
<protein>
    <submittedName>
        <fullName evidence="2">Uncharacterized protein</fullName>
    </submittedName>
</protein>
<accession>A0A9W8ME98</accession>
<comment type="caution">
    <text evidence="2">The sequence shown here is derived from an EMBL/GenBank/DDBJ whole genome shotgun (WGS) entry which is preliminary data.</text>
</comment>
<feature type="compositionally biased region" description="Low complexity" evidence="1">
    <location>
        <begin position="168"/>
        <end position="190"/>
    </location>
</feature>
<evidence type="ECO:0000313" key="2">
    <source>
        <dbReference type="EMBL" id="KAJ2925434.1"/>
    </source>
</evidence>